<accession>A0ABT3SZJ8</accession>
<dbReference type="Gene3D" id="2.60.120.260">
    <property type="entry name" value="Galactose-binding domain-like"/>
    <property type="match status" value="1"/>
</dbReference>
<dbReference type="InterPro" id="IPR013736">
    <property type="entry name" value="Xaa-Pro_dipept_C"/>
</dbReference>
<dbReference type="SUPFAM" id="SSF49785">
    <property type="entry name" value="Galactose-binding domain-like"/>
    <property type="match status" value="1"/>
</dbReference>
<gene>
    <name evidence="3" type="ORF">EYC87_17670</name>
</gene>
<feature type="domain" description="Xaa-Pro dipeptidyl-peptidase C-terminal" evidence="2">
    <location>
        <begin position="317"/>
        <end position="555"/>
    </location>
</feature>
<dbReference type="SMART" id="SM00939">
    <property type="entry name" value="PepX_C"/>
    <property type="match status" value="1"/>
</dbReference>
<comment type="caution">
    <text evidence="3">The sequence shown here is derived from an EMBL/GenBank/DDBJ whole genome shotgun (WGS) entry which is preliminary data.</text>
</comment>
<proteinExistence type="predicted"/>
<dbReference type="Gene3D" id="1.10.3020.10">
    <property type="entry name" value="alpha-amino acid ester hydrolase ( Helical cap domain)"/>
    <property type="match status" value="1"/>
</dbReference>
<dbReference type="NCBIfam" id="TIGR00976">
    <property type="entry name" value="CocE_NonD"/>
    <property type="match status" value="1"/>
</dbReference>
<dbReference type="InterPro" id="IPR008979">
    <property type="entry name" value="Galactose-bd-like_sf"/>
</dbReference>
<dbReference type="RefSeq" id="WP_279254054.1">
    <property type="nucleotide sequence ID" value="NZ_SHNP01000008.1"/>
</dbReference>
<dbReference type="InterPro" id="IPR029058">
    <property type="entry name" value="AB_hydrolase_fold"/>
</dbReference>
<organism evidence="3 4">
    <name type="scientific">Candidatus Seongchinamella marina</name>
    <dbReference type="NCBI Taxonomy" id="2518990"/>
    <lineage>
        <taxon>Bacteria</taxon>
        <taxon>Pseudomonadati</taxon>
        <taxon>Pseudomonadota</taxon>
        <taxon>Gammaproteobacteria</taxon>
        <taxon>Cellvibrionales</taxon>
        <taxon>Halieaceae</taxon>
        <taxon>Seongchinamella</taxon>
    </lineage>
</organism>
<dbReference type="EMBL" id="SHNP01000008">
    <property type="protein sequence ID" value="MCX2975412.1"/>
    <property type="molecule type" value="Genomic_DNA"/>
</dbReference>
<dbReference type="SUPFAM" id="SSF53474">
    <property type="entry name" value="alpha/beta-Hydrolases"/>
    <property type="match status" value="1"/>
</dbReference>
<dbReference type="GO" id="GO:0016787">
    <property type="term" value="F:hydrolase activity"/>
    <property type="evidence" value="ECO:0007669"/>
    <property type="project" value="UniProtKB-KW"/>
</dbReference>
<evidence type="ECO:0000313" key="4">
    <source>
        <dbReference type="Proteomes" id="UP001143307"/>
    </source>
</evidence>
<keyword evidence="4" id="KW-1185">Reference proteome</keyword>
<dbReference type="InterPro" id="IPR005674">
    <property type="entry name" value="CocE/Ser_esterase"/>
</dbReference>
<evidence type="ECO:0000256" key="1">
    <source>
        <dbReference type="ARBA" id="ARBA00022801"/>
    </source>
</evidence>
<reference evidence="3" key="1">
    <citation type="submission" date="2019-02" db="EMBL/GenBank/DDBJ databases">
        <authorList>
            <person name="Li S.-H."/>
        </authorList>
    </citation>
    <scope>NUCLEOTIDE SEQUENCE</scope>
    <source>
        <strain evidence="3">IMCC8485</strain>
    </source>
</reference>
<dbReference type="Pfam" id="PF08530">
    <property type="entry name" value="PepX_C"/>
    <property type="match status" value="1"/>
</dbReference>
<dbReference type="Gene3D" id="3.40.50.1820">
    <property type="entry name" value="alpha/beta hydrolase"/>
    <property type="match status" value="1"/>
</dbReference>
<dbReference type="Proteomes" id="UP001143307">
    <property type="component" value="Unassembled WGS sequence"/>
</dbReference>
<keyword evidence="1 3" id="KW-0378">Hydrolase</keyword>
<name>A0ABT3SZJ8_9GAMM</name>
<dbReference type="Pfam" id="PF02129">
    <property type="entry name" value="Peptidase_S15"/>
    <property type="match status" value="1"/>
</dbReference>
<sequence length="564" mass="62929">MLGKSFKIIASLLLVIGLLLTFVYINRGDVVRFALDLPAFETEVGSVSTVQVRMSDGVRLDAEVYLPAGEGPWPVILMRDPYNRSTCSLKVRYGYACVHQGVRGRHDSEGDWYPVISERSDGLETLDWLLKQTWQDGNIATLGPSYLGVVQWSMIDQMPEEVKTVVADISHGDWYEIIHRNGHFVQGVMTEWAKSLHLPDASFEEMAAHRPAIENNDVFLRGDAQWYEDYLANTDKVGEYWSSEAYSLTRNAHKNASMPVLMMGAWHDFFLNGQFKVFDELPQRTRSLLMIRNGNHVWQNSVLEFINTYGYSFKMTLDWLDVHLKGQVVEQLPESGYVLQDNVDNGWNHFPSWPQKTGTLDLYLGNLGGAVTCDGGTLGFSRPVGSGKASYHYNPNEPVKTIGGSYNLYSGGAVAQGDDNCFRDDVMSFESGVLNEPPTLSGSIKVLINVSSDAPDSAFTVKVQEKLSDGRVINIRDDITSLSYRNGSIHKQPYVAGSVVELEFNLTPIEWKFQPGSSLRLDISSSNYPMFNAHPNVEGNWSTVVNPAVAQQEILGGMLSLPVR</sequence>
<evidence type="ECO:0000259" key="2">
    <source>
        <dbReference type="SMART" id="SM00939"/>
    </source>
</evidence>
<dbReference type="InterPro" id="IPR000383">
    <property type="entry name" value="Xaa-Pro-like_dom"/>
</dbReference>
<protein>
    <submittedName>
        <fullName evidence="3">CocE/NonD family hydrolase</fullName>
    </submittedName>
</protein>
<evidence type="ECO:0000313" key="3">
    <source>
        <dbReference type="EMBL" id="MCX2975412.1"/>
    </source>
</evidence>